<evidence type="ECO:0000256" key="7">
    <source>
        <dbReference type="SAM" id="MobiDB-lite"/>
    </source>
</evidence>
<evidence type="ECO:0000256" key="2">
    <source>
        <dbReference type="ARBA" id="ARBA00006824"/>
    </source>
</evidence>
<dbReference type="PANTHER" id="PTHR11266:SF80">
    <property type="entry name" value="PEROXISOMAL MEMBRANE PROTEIN 2"/>
    <property type="match status" value="1"/>
</dbReference>
<evidence type="ECO:0000256" key="5">
    <source>
        <dbReference type="ARBA" id="ARBA00023136"/>
    </source>
</evidence>
<dbReference type="PANTHER" id="PTHR11266">
    <property type="entry name" value="PEROXISOMAL MEMBRANE PROTEIN 2, PXMP2 MPV17"/>
    <property type="match status" value="1"/>
</dbReference>
<feature type="compositionally biased region" description="Low complexity" evidence="7">
    <location>
        <begin position="108"/>
        <end position="120"/>
    </location>
</feature>
<sequence>MPSAIVTSTIQAGLLSAVSNILAQVLTAWRTQSPISINIVELLPFLVFSVLACPPNCLWQAWLEARFPAYPGRPDHETTTAPLDEKSRGHSTGMQTTDNALHRRNADGTTKGQSGQTGSTNGEAKKLSVKNTAIKFTLDQTIGASVNTVLFIAGIALLRGQDMRSISNDVHAKFWPMALAGQKLWPAVSILSFTVIPLEQRMLFGSVAGLVWGVYLSLAAASTS</sequence>
<dbReference type="Proteomes" id="UP000237631">
    <property type="component" value="Unassembled WGS sequence"/>
</dbReference>
<keyword evidence="5 6" id="KW-0472">Membrane</keyword>
<evidence type="ECO:0000256" key="3">
    <source>
        <dbReference type="ARBA" id="ARBA00022692"/>
    </source>
</evidence>
<evidence type="ECO:0000256" key="4">
    <source>
        <dbReference type="ARBA" id="ARBA00022989"/>
    </source>
</evidence>
<feature type="compositionally biased region" description="Polar residues" evidence="7">
    <location>
        <begin position="90"/>
        <end position="99"/>
    </location>
</feature>
<evidence type="ECO:0000313" key="9">
    <source>
        <dbReference type="Proteomes" id="UP000237631"/>
    </source>
</evidence>
<evidence type="ECO:0000313" key="8">
    <source>
        <dbReference type="EMBL" id="PPJ60296.1"/>
    </source>
</evidence>
<dbReference type="Pfam" id="PF04117">
    <property type="entry name" value="Mpv17_PMP22"/>
    <property type="match status" value="1"/>
</dbReference>
<feature type="compositionally biased region" description="Basic and acidic residues" evidence="7">
    <location>
        <begin position="74"/>
        <end position="88"/>
    </location>
</feature>
<evidence type="ECO:0000256" key="1">
    <source>
        <dbReference type="ARBA" id="ARBA00004141"/>
    </source>
</evidence>
<feature type="transmembrane region" description="Helical" evidence="6">
    <location>
        <begin position="202"/>
        <end position="221"/>
    </location>
</feature>
<keyword evidence="3 6" id="KW-0812">Transmembrane</keyword>
<keyword evidence="4 6" id="KW-1133">Transmembrane helix</keyword>
<dbReference type="STRING" id="357750.A0A2S6CKN3"/>
<keyword evidence="9" id="KW-1185">Reference proteome</keyword>
<gene>
    <name evidence="8" type="ORF">CBER1_01311</name>
</gene>
<dbReference type="AlphaFoldDB" id="A0A2S6CKN3"/>
<comment type="similarity">
    <text evidence="2 6">Belongs to the peroxisomal membrane protein PXMP2/4 family.</text>
</comment>
<organism evidence="8 9">
    <name type="scientific">Cercospora berteroae</name>
    <dbReference type="NCBI Taxonomy" id="357750"/>
    <lineage>
        <taxon>Eukaryota</taxon>
        <taxon>Fungi</taxon>
        <taxon>Dikarya</taxon>
        <taxon>Ascomycota</taxon>
        <taxon>Pezizomycotina</taxon>
        <taxon>Dothideomycetes</taxon>
        <taxon>Dothideomycetidae</taxon>
        <taxon>Mycosphaerellales</taxon>
        <taxon>Mycosphaerellaceae</taxon>
        <taxon>Cercospora</taxon>
    </lineage>
</organism>
<reference evidence="9" key="1">
    <citation type="journal article" date="2017" name="bioRxiv">
        <title>Conservation of a gene cluster reveals novel cercosporin biosynthetic mechanisms and extends production to the genus Colletotrichum.</title>
        <authorList>
            <person name="de Jonge R."/>
            <person name="Ebert M.K."/>
            <person name="Huitt-Roehl C.R."/>
            <person name="Pal P."/>
            <person name="Suttle J.C."/>
            <person name="Spanner R.E."/>
            <person name="Neubauer J.D."/>
            <person name="Jurick W.M.II."/>
            <person name="Stott K.A."/>
            <person name="Secor G.A."/>
            <person name="Thomma B.P.H.J."/>
            <person name="Van de Peer Y."/>
            <person name="Townsend C.A."/>
            <person name="Bolton M.D."/>
        </authorList>
    </citation>
    <scope>NUCLEOTIDE SEQUENCE [LARGE SCALE GENOMIC DNA]</scope>
    <source>
        <strain evidence="9">CBS538.71</strain>
    </source>
</reference>
<feature type="transmembrane region" description="Helical" evidence="6">
    <location>
        <begin position="142"/>
        <end position="160"/>
    </location>
</feature>
<feature type="region of interest" description="Disordered" evidence="7">
    <location>
        <begin position="74"/>
        <end position="124"/>
    </location>
</feature>
<evidence type="ECO:0000256" key="6">
    <source>
        <dbReference type="RuleBase" id="RU363053"/>
    </source>
</evidence>
<dbReference type="OrthoDB" id="10267969at2759"/>
<proteinExistence type="inferred from homology"/>
<accession>A0A2S6CKN3</accession>
<dbReference type="GO" id="GO:0005778">
    <property type="term" value="C:peroxisomal membrane"/>
    <property type="evidence" value="ECO:0007669"/>
    <property type="project" value="TreeGrafter"/>
</dbReference>
<comment type="subcellular location">
    <subcellularLocation>
        <location evidence="1">Membrane</location>
        <topology evidence="1">Multi-pass membrane protein</topology>
    </subcellularLocation>
</comment>
<feature type="transmembrane region" description="Helical" evidence="6">
    <location>
        <begin position="172"/>
        <end position="196"/>
    </location>
</feature>
<name>A0A2S6CKN3_9PEZI</name>
<evidence type="ECO:0008006" key="10">
    <source>
        <dbReference type="Google" id="ProtNLM"/>
    </source>
</evidence>
<dbReference type="InterPro" id="IPR007248">
    <property type="entry name" value="Mpv17_PMP22"/>
</dbReference>
<dbReference type="EMBL" id="PNEN01000293">
    <property type="protein sequence ID" value="PPJ60296.1"/>
    <property type="molecule type" value="Genomic_DNA"/>
</dbReference>
<protein>
    <recommendedName>
        <fullName evidence="10">Integral membrane protein, Mpv17/PMP22 family</fullName>
    </recommendedName>
</protein>
<comment type="caution">
    <text evidence="8">The sequence shown here is derived from an EMBL/GenBank/DDBJ whole genome shotgun (WGS) entry which is preliminary data.</text>
</comment>